<gene>
    <name evidence="8" type="ORF">RJ639_028183</name>
</gene>
<keyword evidence="4" id="KW-0418">Kinase</keyword>
<dbReference type="GO" id="GO:0004674">
    <property type="term" value="F:protein serine/threonine kinase activity"/>
    <property type="evidence" value="ECO:0007669"/>
    <property type="project" value="UniProtKB-KW"/>
</dbReference>
<organism evidence="8 9">
    <name type="scientific">Escallonia herrerae</name>
    <dbReference type="NCBI Taxonomy" id="1293975"/>
    <lineage>
        <taxon>Eukaryota</taxon>
        <taxon>Viridiplantae</taxon>
        <taxon>Streptophyta</taxon>
        <taxon>Embryophyta</taxon>
        <taxon>Tracheophyta</taxon>
        <taxon>Spermatophyta</taxon>
        <taxon>Magnoliopsida</taxon>
        <taxon>eudicotyledons</taxon>
        <taxon>Gunneridae</taxon>
        <taxon>Pentapetalae</taxon>
        <taxon>asterids</taxon>
        <taxon>campanulids</taxon>
        <taxon>Escalloniales</taxon>
        <taxon>Escalloniaceae</taxon>
        <taxon>Escallonia</taxon>
    </lineage>
</organism>
<dbReference type="EMBL" id="JAVXUP010000057">
    <property type="protein sequence ID" value="KAK3040268.1"/>
    <property type="molecule type" value="Genomic_DNA"/>
</dbReference>
<dbReference type="Proteomes" id="UP001188597">
    <property type="component" value="Unassembled WGS sequence"/>
</dbReference>
<evidence type="ECO:0000256" key="4">
    <source>
        <dbReference type="ARBA" id="ARBA00022777"/>
    </source>
</evidence>
<keyword evidence="1" id="KW-0723">Serine/threonine-protein kinase</keyword>
<evidence type="ECO:0000313" key="9">
    <source>
        <dbReference type="Proteomes" id="UP001188597"/>
    </source>
</evidence>
<sequence>MRTQNSISLRAPSPSKSPSFNMPSRSSSVKSCRPNRAELFLRLSKAWILHKEGRSLELIDAILVESCNQSEVQKSIHVGLLCVQQCPEDRPNMSSVIMMLGSEGTLPQPKQPGFFTERTLAQQEFSSSYAPISTNEMTITLGKEVDRLNLRRKSMKSEPMGSISPRLRSPRIHHLWVQI</sequence>
<evidence type="ECO:0000256" key="3">
    <source>
        <dbReference type="ARBA" id="ARBA00022741"/>
    </source>
</evidence>
<comment type="caution">
    <text evidence="8">The sequence shown here is derived from an EMBL/GenBank/DDBJ whole genome shotgun (WGS) entry which is preliminary data.</text>
</comment>
<dbReference type="Gene3D" id="1.10.510.10">
    <property type="entry name" value="Transferase(Phosphotransferase) domain 1"/>
    <property type="match status" value="1"/>
</dbReference>
<dbReference type="AlphaFoldDB" id="A0AA88XBB7"/>
<proteinExistence type="predicted"/>
<name>A0AA88XBB7_9ASTE</name>
<dbReference type="GO" id="GO:0005886">
    <property type="term" value="C:plasma membrane"/>
    <property type="evidence" value="ECO:0007669"/>
    <property type="project" value="TreeGrafter"/>
</dbReference>
<protein>
    <recommendedName>
        <fullName evidence="7">S-locus receptor kinase C-terminal domain-containing protein</fullName>
    </recommendedName>
</protein>
<keyword evidence="2" id="KW-0808">Transferase</keyword>
<feature type="compositionally biased region" description="Low complexity" evidence="6">
    <location>
        <begin position="16"/>
        <end position="28"/>
    </location>
</feature>
<keyword evidence="9" id="KW-1185">Reference proteome</keyword>
<evidence type="ECO:0000256" key="2">
    <source>
        <dbReference type="ARBA" id="ARBA00022679"/>
    </source>
</evidence>
<keyword evidence="3" id="KW-0547">Nucleotide-binding</keyword>
<accession>A0AA88XBB7</accession>
<keyword evidence="5" id="KW-0067">ATP-binding</keyword>
<dbReference type="PANTHER" id="PTHR27002:SF851">
    <property type="entry name" value="G-TYPE LECTIN S-RECEPTOR-LIKE SERINE_THREONINE-PROTEIN KINASE SD1-1"/>
    <property type="match status" value="1"/>
</dbReference>
<feature type="region of interest" description="Disordered" evidence="6">
    <location>
        <begin position="1"/>
        <end position="30"/>
    </location>
</feature>
<reference evidence="8" key="1">
    <citation type="submission" date="2022-12" db="EMBL/GenBank/DDBJ databases">
        <title>Draft genome assemblies for two species of Escallonia (Escalloniales).</title>
        <authorList>
            <person name="Chanderbali A."/>
            <person name="Dervinis C."/>
            <person name="Anghel I."/>
            <person name="Soltis D."/>
            <person name="Soltis P."/>
            <person name="Zapata F."/>
        </authorList>
    </citation>
    <scope>NUCLEOTIDE SEQUENCE</scope>
    <source>
        <strain evidence="8">UCBG64.0493</strain>
        <tissue evidence="8">Leaf</tissue>
    </source>
</reference>
<dbReference type="GO" id="GO:0005524">
    <property type="term" value="F:ATP binding"/>
    <property type="evidence" value="ECO:0007669"/>
    <property type="project" value="UniProtKB-KW"/>
</dbReference>
<evidence type="ECO:0000259" key="7">
    <source>
        <dbReference type="Pfam" id="PF11883"/>
    </source>
</evidence>
<dbReference type="Pfam" id="PF11883">
    <property type="entry name" value="DUF3403"/>
    <property type="match status" value="1"/>
</dbReference>
<evidence type="ECO:0000256" key="5">
    <source>
        <dbReference type="ARBA" id="ARBA00022840"/>
    </source>
</evidence>
<dbReference type="InterPro" id="IPR021820">
    <property type="entry name" value="S-locus_recpt_kinase_C"/>
</dbReference>
<dbReference type="PANTHER" id="PTHR27002">
    <property type="entry name" value="RECEPTOR-LIKE SERINE/THREONINE-PROTEIN KINASE SD1-8"/>
    <property type="match status" value="1"/>
</dbReference>
<evidence type="ECO:0000256" key="1">
    <source>
        <dbReference type="ARBA" id="ARBA00022527"/>
    </source>
</evidence>
<feature type="domain" description="S-locus receptor kinase C-terminal" evidence="7">
    <location>
        <begin position="103"/>
        <end position="141"/>
    </location>
</feature>
<evidence type="ECO:0000313" key="8">
    <source>
        <dbReference type="EMBL" id="KAK3040268.1"/>
    </source>
</evidence>
<evidence type="ECO:0000256" key="6">
    <source>
        <dbReference type="SAM" id="MobiDB-lite"/>
    </source>
</evidence>